<dbReference type="EMBL" id="AE016818">
    <property type="protein sequence ID" value="AAS52937.1"/>
    <property type="molecule type" value="Genomic_DNA"/>
</dbReference>
<sequence length="239" mass="27603">MTRTLHQRPEMRNIYSSLPTKSHSNMNHLPKSFFGLPLYIGVELSLGIAIFNKFCGLFGLLALFTGHPLDILQWLFYLWSFVTLLVYLHGLMQIYQPRLAAYCLVLVVYSTDTILTCLYTLWFTRGWFIDGDVGVTATAKEDDADATQGSVTVENEPVSHQSASKSYEYAFTMAFTLFALSLRFYSNFLIASFVQRMFQHNKFAAGCDDVEQDLKHKSVAYRAYAKMQRWCYFLCRRYL</sequence>
<keyword evidence="1" id="KW-0812">Transmembrane</keyword>
<dbReference type="Pfam" id="PF08552">
    <property type="entry name" value="Kei1"/>
    <property type="match status" value="1"/>
</dbReference>
<dbReference type="GO" id="GO:0006673">
    <property type="term" value="P:inositol phosphoceramide metabolic process"/>
    <property type="evidence" value="ECO:0000318"/>
    <property type="project" value="GO_Central"/>
</dbReference>
<feature type="transmembrane region" description="Helical" evidence="1">
    <location>
        <begin position="71"/>
        <end position="92"/>
    </location>
</feature>
<keyword evidence="1" id="KW-1133">Transmembrane helix</keyword>
<dbReference type="STRING" id="284811.Q756J8"/>
<evidence type="ECO:0000313" key="2">
    <source>
        <dbReference type="EMBL" id="AAS52937.1"/>
    </source>
</evidence>
<evidence type="ECO:0000313" key="3">
    <source>
        <dbReference type="Proteomes" id="UP000000591"/>
    </source>
</evidence>
<protein>
    <submittedName>
        <fullName evidence="2">AER256Cp</fullName>
    </submittedName>
</protein>
<dbReference type="eggNOG" id="ENOG502QT2Z">
    <property type="taxonomic scope" value="Eukaryota"/>
</dbReference>
<name>Q756J8_EREGS</name>
<dbReference type="GO" id="GO:0000139">
    <property type="term" value="C:Golgi membrane"/>
    <property type="evidence" value="ECO:0000318"/>
    <property type="project" value="GO_Central"/>
</dbReference>
<accession>Q756J8</accession>
<dbReference type="Proteomes" id="UP000000591">
    <property type="component" value="Chromosome V"/>
</dbReference>
<dbReference type="KEGG" id="ago:AGOS_AER256C"/>
<proteinExistence type="predicted"/>
<dbReference type="InParanoid" id="Q756J8"/>
<feature type="transmembrane region" description="Helical" evidence="1">
    <location>
        <begin position="169"/>
        <end position="194"/>
    </location>
</feature>
<dbReference type="GO" id="GO:0070916">
    <property type="term" value="C:inositol phosphoceramide synthase complex"/>
    <property type="evidence" value="ECO:0000318"/>
    <property type="project" value="GO_Central"/>
</dbReference>
<organism evidence="2 3">
    <name type="scientific">Eremothecium gossypii (strain ATCC 10895 / CBS 109.51 / FGSC 9923 / NRRL Y-1056)</name>
    <name type="common">Yeast</name>
    <name type="synonym">Ashbya gossypii</name>
    <dbReference type="NCBI Taxonomy" id="284811"/>
    <lineage>
        <taxon>Eukaryota</taxon>
        <taxon>Fungi</taxon>
        <taxon>Dikarya</taxon>
        <taxon>Ascomycota</taxon>
        <taxon>Saccharomycotina</taxon>
        <taxon>Saccharomycetes</taxon>
        <taxon>Saccharomycetales</taxon>
        <taxon>Saccharomycetaceae</taxon>
        <taxon>Eremothecium</taxon>
    </lineage>
</organism>
<reference evidence="3" key="2">
    <citation type="journal article" date="2013" name="G3 (Bethesda)">
        <title>Genomes of Ashbya fungi isolated from insects reveal four mating-type loci, numerous translocations, lack of transposons, and distinct gene duplications.</title>
        <authorList>
            <person name="Dietrich F.S."/>
            <person name="Voegeli S."/>
            <person name="Kuo S."/>
            <person name="Philippsen P."/>
        </authorList>
    </citation>
    <scope>GENOME REANNOTATION</scope>
    <source>
        <strain evidence="3">ATCC 10895 / CBS 109.51 / FGSC 9923 / NRRL Y-1056</strain>
    </source>
</reference>
<reference evidence="2 3" key="1">
    <citation type="journal article" date="2004" name="Science">
        <title>The Ashbya gossypii genome as a tool for mapping the ancient Saccharomyces cerevisiae genome.</title>
        <authorList>
            <person name="Dietrich F.S."/>
            <person name="Voegeli S."/>
            <person name="Brachat S."/>
            <person name="Lerch A."/>
            <person name="Gates K."/>
            <person name="Steiner S."/>
            <person name="Mohr C."/>
            <person name="Pohlmann R."/>
            <person name="Luedi P."/>
            <person name="Choi S."/>
            <person name="Wing R.A."/>
            <person name="Flavier A."/>
            <person name="Gaffney T.D."/>
            <person name="Philippsen P."/>
        </authorList>
    </citation>
    <scope>NUCLEOTIDE SEQUENCE [LARGE SCALE GENOMIC DNA]</scope>
    <source>
        <strain evidence="3">ATCC 10895 / CBS 109.51 / FGSC 9923 / NRRL Y-1056</strain>
    </source>
</reference>
<dbReference type="RefSeq" id="NP_985113.1">
    <property type="nucleotide sequence ID" value="NM_210467.1"/>
</dbReference>
<dbReference type="FunCoup" id="Q756J8">
    <property type="interactions" value="18"/>
</dbReference>
<dbReference type="GeneID" id="4621323"/>
<dbReference type="OrthoDB" id="3338076at2759"/>
<feature type="transmembrane region" description="Helical" evidence="1">
    <location>
        <begin position="99"/>
        <end position="122"/>
    </location>
</feature>
<feature type="transmembrane region" description="Helical" evidence="1">
    <location>
        <begin position="33"/>
        <end position="51"/>
    </location>
</feature>
<dbReference type="GO" id="GO:0070917">
    <property type="term" value="F:inositol phosphoceramide synthase regulator activity"/>
    <property type="evidence" value="ECO:0000318"/>
    <property type="project" value="GO_Central"/>
</dbReference>
<dbReference type="AlphaFoldDB" id="Q756J8"/>
<dbReference type="HOGENOM" id="CLU_103819_1_0_1"/>
<dbReference type="OMA" id="FNCILAS"/>
<gene>
    <name evidence="2" type="ORF">AGOS_AER256C</name>
</gene>
<keyword evidence="1" id="KW-0472">Membrane</keyword>
<keyword evidence="3" id="KW-1185">Reference proteome</keyword>
<evidence type="ECO:0000256" key="1">
    <source>
        <dbReference type="SAM" id="Phobius"/>
    </source>
</evidence>
<dbReference type="InterPro" id="IPR013862">
    <property type="entry name" value="Kei1"/>
</dbReference>
<dbReference type="PANTHER" id="PTHR28077">
    <property type="entry name" value="INOSITOL PHOSPHORYLCERAMIDE SYNTHASE REGULATORY SUBUNIT KEI1"/>
    <property type="match status" value="1"/>
</dbReference>
<dbReference type="PANTHER" id="PTHR28077:SF1">
    <property type="entry name" value="INOSITOL PHOSPHORYLCERAMIDE SYNTHASE REGULATORY SUBUNIT KEI1"/>
    <property type="match status" value="1"/>
</dbReference>